<reference evidence="3 4" key="1">
    <citation type="journal article" date="2019" name="J. Gen. Appl. Microbiol.">
        <title>Aerobic degradation of cis-dichloroethene by the marine bacterium Marinobacter salsuginis strain 5N-3.</title>
        <authorList>
            <person name="Inoue Y."/>
            <person name="Fukunaga Y."/>
            <person name="Katsumata H."/>
            <person name="Ohji S."/>
            <person name="Hosoyama A."/>
            <person name="Mori K."/>
            <person name="Ando K."/>
        </authorList>
    </citation>
    <scope>NUCLEOTIDE SEQUENCE [LARGE SCALE GENOMIC DNA]</scope>
    <source>
        <strain evidence="3 4">5N-3</strain>
    </source>
</reference>
<dbReference type="SUPFAM" id="SSF69572">
    <property type="entry name" value="Activating enzymes of the ubiquitin-like proteins"/>
    <property type="match status" value="1"/>
</dbReference>
<feature type="domain" description="THIF-type NAD/FAD binding fold" evidence="1">
    <location>
        <begin position="175"/>
        <end position="343"/>
    </location>
</feature>
<evidence type="ECO:0000313" key="3">
    <source>
        <dbReference type="EMBL" id="GBO86242.1"/>
    </source>
</evidence>
<dbReference type="Pfam" id="PF00899">
    <property type="entry name" value="ThiF"/>
    <property type="match status" value="1"/>
</dbReference>
<evidence type="ECO:0000259" key="1">
    <source>
        <dbReference type="Pfam" id="PF00899"/>
    </source>
</evidence>
<proteinExistence type="predicted"/>
<dbReference type="CDD" id="cd01483">
    <property type="entry name" value="E1_enzyme_family"/>
    <property type="match status" value="1"/>
</dbReference>
<feature type="domain" description="DUF6791" evidence="2">
    <location>
        <begin position="10"/>
        <end position="164"/>
    </location>
</feature>
<dbReference type="EMBL" id="BGZH01000006">
    <property type="protein sequence ID" value="GBO86242.1"/>
    <property type="molecule type" value="Genomic_DNA"/>
</dbReference>
<dbReference type="GO" id="GO:0008641">
    <property type="term" value="F:ubiquitin-like modifier activating enzyme activity"/>
    <property type="evidence" value="ECO:0007669"/>
    <property type="project" value="InterPro"/>
</dbReference>
<dbReference type="Pfam" id="PF20590">
    <property type="entry name" value="DUF6791"/>
    <property type="match status" value="1"/>
</dbReference>
<dbReference type="AlphaFoldDB" id="A0A5M3PTG9"/>
<dbReference type="InterPro" id="IPR046741">
    <property type="entry name" value="DUF6791"/>
</dbReference>
<evidence type="ECO:0000313" key="4">
    <source>
        <dbReference type="Proteomes" id="UP000340077"/>
    </source>
</evidence>
<dbReference type="Proteomes" id="UP000340077">
    <property type="component" value="Unassembled WGS sequence"/>
</dbReference>
<comment type="caution">
    <text evidence="3">The sequence shown here is derived from an EMBL/GenBank/DDBJ whole genome shotgun (WGS) entry which is preliminary data.</text>
</comment>
<dbReference type="InterPro" id="IPR035985">
    <property type="entry name" value="Ubiquitin-activating_enz"/>
</dbReference>
<keyword evidence="4" id="KW-1185">Reference proteome</keyword>
<protein>
    <submittedName>
        <fullName evidence="3">Uncharacterized protein</fullName>
    </submittedName>
</protein>
<dbReference type="NCBIfam" id="NF004803">
    <property type="entry name" value="PRK06153.1-2"/>
    <property type="match status" value="1"/>
</dbReference>
<name>A0A5M3PTG9_9GAMM</name>
<evidence type="ECO:0000259" key="2">
    <source>
        <dbReference type="Pfam" id="PF20590"/>
    </source>
</evidence>
<dbReference type="RefSeq" id="WP_153634939.1">
    <property type="nucleotide sequence ID" value="NZ_BGZH01000006.1"/>
</dbReference>
<gene>
    <name evidence="3" type="ORF">MS5N3_36930</name>
</gene>
<sequence>MFQKLVNLNSDLQQLVDKGYALSVDTTNHLIVHDIPYLDSTGQLRIGAIVCKLKFLDKFRFEQNDHQIYFAGDTPHAADGNPVRGLGGGACTINLSPTFNDVVVQRSFSVKPKGAGKYKDHFHKLETYVGMISGPAINKHNANPYTFRLREEVLEDPVFKFRDTLTSRSDLGDLSERLSNEVVAIIGLGGTGAYLLDFLSKTPVKEIIGFDHDYFHVHNTYRSPGRLDEEELGLPKAKVYERRYQNFRHGLSLKNQCLDEESSHLLENVTFAFVCVDNGDSRKEIFDILIRMRIPFIDTGLGVKRSSAGDLSGMLRATYFSTEDADRVREKKCANESEDPNNLYKSNIQISELNALNACMAILQYKQIKGFYEGENRTFDTRFNVSSFLMVRENAFNENED</sequence>
<organism evidence="3 4">
    <name type="scientific">Marinobacter salsuginis</name>
    <dbReference type="NCBI Taxonomy" id="418719"/>
    <lineage>
        <taxon>Bacteria</taxon>
        <taxon>Pseudomonadati</taxon>
        <taxon>Pseudomonadota</taxon>
        <taxon>Gammaproteobacteria</taxon>
        <taxon>Pseudomonadales</taxon>
        <taxon>Marinobacteraceae</taxon>
        <taxon>Marinobacter</taxon>
    </lineage>
</organism>
<accession>A0A5M3PTG9</accession>
<dbReference type="Gene3D" id="3.40.50.720">
    <property type="entry name" value="NAD(P)-binding Rossmann-like Domain"/>
    <property type="match status" value="1"/>
</dbReference>
<dbReference type="InterPro" id="IPR000594">
    <property type="entry name" value="ThiF_NAD_FAD-bd"/>
</dbReference>